<dbReference type="AlphaFoldDB" id="A0AAV7HF98"/>
<accession>A0AAV7HF98</accession>
<evidence type="ECO:0000313" key="2">
    <source>
        <dbReference type="Proteomes" id="UP000775213"/>
    </source>
</evidence>
<comment type="caution">
    <text evidence="1">The sequence shown here is derived from an EMBL/GenBank/DDBJ whole genome shotgun (WGS) entry which is preliminary data.</text>
</comment>
<sequence>MVQMEEFPSYCVSCKCLSHLRGEYRTQSFIPLPVTNINSNYSLADGNTNGNETAGLVSSANDWLIGGGIGGVFGGGSDFGIIMIGADVRKNSDRNVCAMVKNLDIAPSELPGLPINAMVVNEDNCTQLGNVVDASCDNRAHVDVVWSPNPCLVNLISSPTPSSNAGGGDDVVGGDDVGVDFGSTSLGLVVHNASYPLGSLASSLSIENVNVGVDFDALLVNNEVVSDANDALVAQLDVSNKDYEVVEGDWLDDCDSASNWDVRDDIDVQSKKIYDLNVIQIADDGYFKKAGKRKRRKPKKK</sequence>
<organism evidence="1 2">
    <name type="scientific">Dendrobium chrysotoxum</name>
    <name type="common">Orchid</name>
    <dbReference type="NCBI Taxonomy" id="161865"/>
    <lineage>
        <taxon>Eukaryota</taxon>
        <taxon>Viridiplantae</taxon>
        <taxon>Streptophyta</taxon>
        <taxon>Embryophyta</taxon>
        <taxon>Tracheophyta</taxon>
        <taxon>Spermatophyta</taxon>
        <taxon>Magnoliopsida</taxon>
        <taxon>Liliopsida</taxon>
        <taxon>Asparagales</taxon>
        <taxon>Orchidaceae</taxon>
        <taxon>Epidendroideae</taxon>
        <taxon>Malaxideae</taxon>
        <taxon>Dendrobiinae</taxon>
        <taxon>Dendrobium</taxon>
    </lineage>
</organism>
<gene>
    <name evidence="1" type="ORF">IEQ34_006203</name>
</gene>
<dbReference type="EMBL" id="JAGFBR010000006">
    <property type="protein sequence ID" value="KAH0466100.1"/>
    <property type="molecule type" value="Genomic_DNA"/>
</dbReference>
<protein>
    <submittedName>
        <fullName evidence="1">Uncharacterized protein</fullName>
    </submittedName>
</protein>
<name>A0AAV7HF98_DENCH</name>
<evidence type="ECO:0000313" key="1">
    <source>
        <dbReference type="EMBL" id="KAH0466100.1"/>
    </source>
</evidence>
<keyword evidence="2" id="KW-1185">Reference proteome</keyword>
<reference evidence="1 2" key="1">
    <citation type="journal article" date="2021" name="Hortic Res">
        <title>Chromosome-scale assembly of the Dendrobium chrysotoxum genome enhances the understanding of orchid evolution.</title>
        <authorList>
            <person name="Zhang Y."/>
            <person name="Zhang G.Q."/>
            <person name="Zhang D."/>
            <person name="Liu X.D."/>
            <person name="Xu X.Y."/>
            <person name="Sun W.H."/>
            <person name="Yu X."/>
            <person name="Zhu X."/>
            <person name="Wang Z.W."/>
            <person name="Zhao X."/>
            <person name="Zhong W.Y."/>
            <person name="Chen H."/>
            <person name="Yin W.L."/>
            <person name="Huang T."/>
            <person name="Niu S.C."/>
            <person name="Liu Z.J."/>
        </authorList>
    </citation>
    <scope>NUCLEOTIDE SEQUENCE [LARGE SCALE GENOMIC DNA]</scope>
    <source>
        <strain evidence="1">Lindl</strain>
    </source>
</reference>
<dbReference type="Proteomes" id="UP000775213">
    <property type="component" value="Unassembled WGS sequence"/>
</dbReference>
<proteinExistence type="predicted"/>